<dbReference type="PANTHER" id="PTHR30417:SF1">
    <property type="entry name" value="N-ACETYLMURAMOYL-L-ALANINE AMIDASE AMID"/>
    <property type="match status" value="1"/>
</dbReference>
<evidence type="ECO:0000259" key="5">
    <source>
        <dbReference type="SMART" id="SM00644"/>
    </source>
</evidence>
<dbReference type="InterPro" id="IPR036505">
    <property type="entry name" value="Amidase/PGRP_sf"/>
</dbReference>
<dbReference type="RefSeq" id="WP_344131606.1">
    <property type="nucleotide sequence ID" value="NZ_BAAARA010000008.1"/>
</dbReference>
<organism evidence="6 7">
    <name type="scientific">Saccharopolyspora halophila</name>
    <dbReference type="NCBI Taxonomy" id="405551"/>
    <lineage>
        <taxon>Bacteria</taxon>
        <taxon>Bacillati</taxon>
        <taxon>Actinomycetota</taxon>
        <taxon>Actinomycetes</taxon>
        <taxon>Pseudonocardiales</taxon>
        <taxon>Pseudonocardiaceae</taxon>
        <taxon>Saccharopolyspora</taxon>
    </lineage>
</organism>
<dbReference type="SMART" id="SM00644">
    <property type="entry name" value="Ami_2"/>
    <property type="match status" value="1"/>
</dbReference>
<evidence type="ECO:0000256" key="1">
    <source>
        <dbReference type="ARBA" id="ARBA00001561"/>
    </source>
</evidence>
<dbReference type="PANTHER" id="PTHR30417">
    <property type="entry name" value="N-ACETYLMURAMOYL-L-ALANINE AMIDASE AMID"/>
    <property type="match status" value="1"/>
</dbReference>
<evidence type="ECO:0000256" key="3">
    <source>
        <dbReference type="ARBA" id="ARBA00022801"/>
    </source>
</evidence>
<dbReference type="EC" id="3.5.1.28" evidence="2"/>
<accession>A0ABN3GE55</accession>
<evidence type="ECO:0000313" key="6">
    <source>
        <dbReference type="EMBL" id="GAA2349391.1"/>
    </source>
</evidence>
<dbReference type="Pfam" id="PF01510">
    <property type="entry name" value="Amidase_2"/>
    <property type="match status" value="1"/>
</dbReference>
<sequence length="183" mass="20294">MTAPPTPPIIPAKYHGADTNLPVSRIVMHGTVSPCEYGGARDIARYFQNPSYVSSCHYIVDPGETIQCVDDWTVAYHAPPNEHSIGVELCDPQTGPDSRWDDANHQAMLDRAAALVRQLCLAYEVPMVWLMPGDLAAWRHGITDHENVGTTWRQTSHIDPRWSVARSDDFMRRVLAATTAGAE</sequence>
<dbReference type="CDD" id="cd06583">
    <property type="entry name" value="PGRP"/>
    <property type="match status" value="1"/>
</dbReference>
<protein>
    <recommendedName>
        <fullName evidence="2">N-acetylmuramoyl-L-alanine amidase</fullName>
        <ecNumber evidence="2">3.5.1.28</ecNumber>
    </recommendedName>
</protein>
<dbReference type="Gene3D" id="3.40.80.10">
    <property type="entry name" value="Peptidoglycan recognition protein-like"/>
    <property type="match status" value="1"/>
</dbReference>
<dbReference type="EMBL" id="BAAARA010000008">
    <property type="protein sequence ID" value="GAA2349391.1"/>
    <property type="molecule type" value="Genomic_DNA"/>
</dbReference>
<proteinExistence type="predicted"/>
<dbReference type="SUPFAM" id="SSF55846">
    <property type="entry name" value="N-acetylmuramoyl-L-alanine amidase-like"/>
    <property type="match status" value="1"/>
</dbReference>
<dbReference type="Proteomes" id="UP001501218">
    <property type="component" value="Unassembled WGS sequence"/>
</dbReference>
<evidence type="ECO:0000256" key="4">
    <source>
        <dbReference type="ARBA" id="ARBA00023316"/>
    </source>
</evidence>
<feature type="domain" description="N-acetylmuramoyl-L-alanine amidase" evidence="5">
    <location>
        <begin position="12"/>
        <end position="161"/>
    </location>
</feature>
<keyword evidence="7" id="KW-1185">Reference proteome</keyword>
<dbReference type="InterPro" id="IPR002502">
    <property type="entry name" value="Amidase_domain"/>
</dbReference>
<keyword evidence="3" id="KW-0378">Hydrolase</keyword>
<name>A0ABN3GE55_9PSEU</name>
<evidence type="ECO:0000313" key="7">
    <source>
        <dbReference type="Proteomes" id="UP001501218"/>
    </source>
</evidence>
<dbReference type="InterPro" id="IPR051206">
    <property type="entry name" value="NAMLAA_amidase_2"/>
</dbReference>
<gene>
    <name evidence="6" type="ORF">GCM10009854_28730</name>
</gene>
<keyword evidence="4" id="KW-0961">Cell wall biogenesis/degradation</keyword>
<reference evidence="6 7" key="1">
    <citation type="journal article" date="2019" name="Int. J. Syst. Evol. Microbiol.">
        <title>The Global Catalogue of Microorganisms (GCM) 10K type strain sequencing project: providing services to taxonomists for standard genome sequencing and annotation.</title>
        <authorList>
            <consortium name="The Broad Institute Genomics Platform"/>
            <consortium name="The Broad Institute Genome Sequencing Center for Infectious Disease"/>
            <person name="Wu L."/>
            <person name="Ma J."/>
        </authorList>
    </citation>
    <scope>NUCLEOTIDE SEQUENCE [LARGE SCALE GENOMIC DNA]</scope>
    <source>
        <strain evidence="6 7">JCM 16221</strain>
    </source>
</reference>
<comment type="caution">
    <text evidence="6">The sequence shown here is derived from an EMBL/GenBank/DDBJ whole genome shotgun (WGS) entry which is preliminary data.</text>
</comment>
<comment type="catalytic activity">
    <reaction evidence="1">
        <text>Hydrolyzes the link between N-acetylmuramoyl residues and L-amino acid residues in certain cell-wall glycopeptides.</text>
        <dbReference type="EC" id="3.5.1.28"/>
    </reaction>
</comment>
<evidence type="ECO:0000256" key="2">
    <source>
        <dbReference type="ARBA" id="ARBA00011901"/>
    </source>
</evidence>